<dbReference type="PROSITE" id="PS50088">
    <property type="entry name" value="ANK_REPEAT"/>
    <property type="match status" value="1"/>
</dbReference>
<name>A0A2A9P3L8_OPHUN</name>
<feature type="region of interest" description="Disordered" evidence="4">
    <location>
        <begin position="588"/>
        <end position="650"/>
    </location>
</feature>
<protein>
    <submittedName>
        <fullName evidence="6">Uncharacterized protein</fullName>
    </submittedName>
</protein>
<reference evidence="6 7" key="2">
    <citation type="journal article" date="2017" name="Sci. Rep.">
        <title>Ant-infecting Ophiocordyceps genomes reveal a high diversity of potential behavioral manipulation genes and a possible major role for enterotoxins.</title>
        <authorList>
            <person name="de Bekker C."/>
            <person name="Ohm R.A."/>
            <person name="Evans H.C."/>
            <person name="Brachmann A."/>
            <person name="Hughes D.P."/>
        </authorList>
    </citation>
    <scope>NUCLEOTIDE SEQUENCE [LARGE SCALE GENOMIC DNA]</scope>
    <source>
        <strain evidence="6 7">SC16a</strain>
    </source>
</reference>
<feature type="compositionally biased region" description="Acidic residues" evidence="4">
    <location>
        <begin position="588"/>
        <end position="597"/>
    </location>
</feature>
<keyword evidence="7" id="KW-1185">Reference proteome</keyword>
<reference evidence="6 7" key="1">
    <citation type="journal article" date="2015" name="BMC Genomics">
        <title>Gene expression during zombie ant biting behavior reflects the complexity underlying fungal parasitic behavioral manipulation.</title>
        <authorList>
            <person name="de Bekker C."/>
            <person name="Ohm R.A."/>
            <person name="Loreto R.G."/>
            <person name="Sebastian A."/>
            <person name="Albert I."/>
            <person name="Merrow M."/>
            <person name="Brachmann A."/>
            <person name="Hughes D.P."/>
        </authorList>
    </citation>
    <scope>NUCLEOTIDE SEQUENCE [LARGE SCALE GENOMIC DNA]</scope>
    <source>
        <strain evidence="6 7">SC16a</strain>
    </source>
</reference>
<evidence type="ECO:0000256" key="2">
    <source>
        <dbReference type="ARBA" id="ARBA00023043"/>
    </source>
</evidence>
<evidence type="ECO:0000256" key="5">
    <source>
        <dbReference type="SAM" id="SignalP"/>
    </source>
</evidence>
<dbReference type="EMBL" id="LAZP02000772">
    <property type="protein sequence ID" value="PFH55774.1"/>
    <property type="molecule type" value="Genomic_DNA"/>
</dbReference>
<keyword evidence="5" id="KW-0732">Signal</keyword>
<feature type="region of interest" description="Disordered" evidence="4">
    <location>
        <begin position="728"/>
        <end position="805"/>
    </location>
</feature>
<dbReference type="PANTHER" id="PTHR24171">
    <property type="entry name" value="ANKYRIN REPEAT DOMAIN-CONTAINING PROTEIN 39-RELATED"/>
    <property type="match status" value="1"/>
</dbReference>
<dbReference type="InterPro" id="IPR002110">
    <property type="entry name" value="Ankyrin_rpt"/>
</dbReference>
<proteinExistence type="predicted"/>
<feature type="compositionally biased region" description="Basic and acidic residues" evidence="4">
    <location>
        <begin position="626"/>
        <end position="647"/>
    </location>
</feature>
<dbReference type="GO" id="GO:0004842">
    <property type="term" value="F:ubiquitin-protein transferase activity"/>
    <property type="evidence" value="ECO:0007669"/>
    <property type="project" value="TreeGrafter"/>
</dbReference>
<feature type="compositionally biased region" description="Basic and acidic residues" evidence="4">
    <location>
        <begin position="732"/>
        <end position="757"/>
    </location>
</feature>
<comment type="caution">
    <text evidence="6">The sequence shown here is derived from an EMBL/GenBank/DDBJ whole genome shotgun (WGS) entry which is preliminary data.</text>
</comment>
<dbReference type="Gene3D" id="3.90.210.10">
    <property type="entry name" value="Heat-Labile Enterotoxin, subunit A"/>
    <property type="match status" value="1"/>
</dbReference>
<dbReference type="OrthoDB" id="4923687at2759"/>
<evidence type="ECO:0000256" key="4">
    <source>
        <dbReference type="SAM" id="MobiDB-lite"/>
    </source>
</evidence>
<dbReference type="Proteomes" id="UP000037136">
    <property type="component" value="Unassembled WGS sequence"/>
</dbReference>
<dbReference type="PROSITE" id="PS50297">
    <property type="entry name" value="ANK_REP_REGION"/>
    <property type="match status" value="1"/>
</dbReference>
<feature type="region of interest" description="Disordered" evidence="4">
    <location>
        <begin position="422"/>
        <end position="478"/>
    </location>
</feature>
<sequence>MYSNLARLLSPLLLLLQPGNCNGVGAESKEKSLQTRSPPDLNGIQHVYVISSRPPTKVFREGLNPDRAKPSRYYDSQHVEIGQYQGESGIDTIVAHTQLRGAIKSIRERMGEEKWHGTSRLYAYEMKPGPDVVSLGPSADDASDILVYTSLRSWPPSQIVRSSGLSRSSRFGMTKEEKDLDGLISLMKWSNKAGWEERPSRMRSDEYEARRRSRYRAGFRGESPFVYLAGAAAAPTPDPSTVVYIVSDQKPLKTFTSGIAAMVSGPGQANKRAAHFEVAWQPGHYVPLYRFVVAHRVKENAIMAFMYHNSELYQLRHGLWIYEVHNRNIAAIPSNWVTTTKTGDALYSSDRVRCTSETFDGVSRAAHLPVSLRLLSVRPNGDITRLMNSLVWITLAERKDTSIDDDSAESYDMDNDALAVQSTSWKSEKAEQIAVEQEPGRPRQPVSHEFPPPAKRARSGPLSEPDRSTAFSSPRKLSSDEANGMFYKVLEHGPQGDVSGELSHHKDNNHLSLFTGDHVRNPVPELSNEDVEAFLEQFPTPAVDVEYQYDINDPLIFMMGEIPDSPLPDFTNEELIEMVAGLPIRDDDMDEFSEEEPGSPATSLSWEKSSSDSPDQDDWKAPLATETKDLAKDDFHKERPSPRRFEEIDFGDLTTDEALYNLFKGSPASTAFQPDGSGQKPAQGSNKLEAKSKQANNKLMMMAGLSKGEKTTHDLLSDEKLMNKLQQLPSIPKEDPMKPQSKGEKAGRHRGSQRDKCCPAGRASALKKRNCMPCGPGMRGRRNRKPSPSHWEDKAGRPKKGVRMASTKLQRLADKKTIQEFKMLAEKLEIPRAEISMPRLRQNLKSSSTGGQAWTVRWAVPAALTAATLPLYILDVVQVFQSNTSTGVERAAVVTAMVPFLGCSTKLAADVEKGATDALTTATTALCFVADVLLFTPLMPFAIVLLFSQGILQSIPLLQKGRVQSQRDQEWKRRYQEIVGYYDSEEWSSKMEKWFSAEIVDITFAVAKMRGRLAAGEATARSSSGNLTAEDQGKIQAAVSPTYEATEQMLCASIQRSKRQLHKEVPGKDWLLDQAEKLNDAFIHKYIMRARRAILTGWRQRRFLVPSTSTTLQIQGLNAEQHKRMMMEILPIVDHLKSVPAQVEVEEFAARIQSLTRQAVKLPSECNCPASLEEIESIINEGTRESIQRLENTVLCAASKRYKDVVWKLTYWLIDPNDRDEKGNTALMIASAKGYQDIVQLLLQSGKGARVNDQALEAVKRILWIPGWVLLHNVDGFLRRKAQVKLAVRNHAGDTALSLAERNGHDGIAKLLKEASG</sequence>
<dbReference type="Gene3D" id="1.25.40.20">
    <property type="entry name" value="Ankyrin repeat-containing domain"/>
    <property type="match status" value="1"/>
</dbReference>
<keyword evidence="2 3" id="KW-0040">ANK repeat</keyword>
<dbReference type="SMART" id="SM00248">
    <property type="entry name" value="ANK"/>
    <property type="match status" value="1"/>
</dbReference>
<evidence type="ECO:0000256" key="3">
    <source>
        <dbReference type="PROSITE-ProRule" id="PRU00023"/>
    </source>
</evidence>
<keyword evidence="1" id="KW-0677">Repeat</keyword>
<dbReference type="InterPro" id="IPR036770">
    <property type="entry name" value="Ankyrin_rpt-contain_sf"/>
</dbReference>
<dbReference type="STRING" id="268505.A0A2A9P3L8"/>
<dbReference type="PANTHER" id="PTHR24171:SF8">
    <property type="entry name" value="BRCA1-ASSOCIATED RING DOMAIN PROTEIN 1"/>
    <property type="match status" value="1"/>
</dbReference>
<accession>A0A2A9P3L8</accession>
<feature type="signal peptide" evidence="5">
    <location>
        <begin position="1"/>
        <end position="21"/>
    </location>
</feature>
<organism evidence="6 7">
    <name type="scientific">Ophiocordyceps unilateralis</name>
    <name type="common">Zombie-ant fungus</name>
    <name type="synonym">Torrubia unilateralis</name>
    <dbReference type="NCBI Taxonomy" id="268505"/>
    <lineage>
        <taxon>Eukaryota</taxon>
        <taxon>Fungi</taxon>
        <taxon>Dikarya</taxon>
        <taxon>Ascomycota</taxon>
        <taxon>Pezizomycotina</taxon>
        <taxon>Sordariomycetes</taxon>
        <taxon>Hypocreomycetidae</taxon>
        <taxon>Hypocreales</taxon>
        <taxon>Ophiocordycipitaceae</taxon>
        <taxon>Ophiocordyceps</taxon>
    </lineage>
</organism>
<feature type="compositionally biased region" description="Polar residues" evidence="4">
    <location>
        <begin position="600"/>
        <end position="613"/>
    </location>
</feature>
<dbReference type="Pfam" id="PF12796">
    <property type="entry name" value="Ank_2"/>
    <property type="match status" value="1"/>
</dbReference>
<feature type="chain" id="PRO_5012993157" evidence="5">
    <location>
        <begin position="22"/>
        <end position="1317"/>
    </location>
</feature>
<gene>
    <name evidence="6" type="ORF">XA68_17645</name>
</gene>
<evidence type="ECO:0000256" key="1">
    <source>
        <dbReference type="ARBA" id="ARBA00022737"/>
    </source>
</evidence>
<dbReference type="SUPFAM" id="SSF48403">
    <property type="entry name" value="Ankyrin repeat"/>
    <property type="match status" value="1"/>
</dbReference>
<feature type="region of interest" description="Disordered" evidence="4">
    <location>
        <begin position="670"/>
        <end position="690"/>
    </location>
</feature>
<dbReference type="GO" id="GO:0085020">
    <property type="term" value="P:protein K6-linked ubiquitination"/>
    <property type="evidence" value="ECO:0007669"/>
    <property type="project" value="TreeGrafter"/>
</dbReference>
<feature type="repeat" description="ANK" evidence="3">
    <location>
        <begin position="1222"/>
        <end position="1254"/>
    </location>
</feature>
<evidence type="ECO:0000313" key="6">
    <source>
        <dbReference type="EMBL" id="PFH55774.1"/>
    </source>
</evidence>
<evidence type="ECO:0000313" key="7">
    <source>
        <dbReference type="Proteomes" id="UP000037136"/>
    </source>
</evidence>